<evidence type="ECO:0000259" key="5">
    <source>
        <dbReference type="PROSITE" id="PS51898"/>
    </source>
</evidence>
<dbReference type="InterPro" id="IPR010998">
    <property type="entry name" value="Integrase_recombinase_N"/>
</dbReference>
<keyword evidence="2" id="KW-0238">DNA-binding</keyword>
<name>A0A6I8LRT4_9PSEU</name>
<dbReference type="PROSITE" id="PS51898">
    <property type="entry name" value="TYR_RECOMBINASE"/>
    <property type="match status" value="1"/>
</dbReference>
<evidence type="ECO:0000256" key="1">
    <source>
        <dbReference type="ARBA" id="ARBA00008857"/>
    </source>
</evidence>
<evidence type="ECO:0000313" key="7">
    <source>
        <dbReference type="Proteomes" id="UP000399805"/>
    </source>
</evidence>
<feature type="region of interest" description="Disordered" evidence="4">
    <location>
        <begin position="413"/>
        <end position="436"/>
    </location>
</feature>
<dbReference type="InterPro" id="IPR002104">
    <property type="entry name" value="Integrase_catalytic"/>
</dbReference>
<keyword evidence="3" id="KW-0233">DNA recombination</keyword>
<dbReference type="GO" id="GO:0003677">
    <property type="term" value="F:DNA binding"/>
    <property type="evidence" value="ECO:0007669"/>
    <property type="project" value="UniProtKB-KW"/>
</dbReference>
<keyword evidence="7" id="KW-1185">Reference proteome</keyword>
<dbReference type="PANTHER" id="PTHR30349">
    <property type="entry name" value="PHAGE INTEGRASE-RELATED"/>
    <property type="match status" value="1"/>
</dbReference>
<dbReference type="Gene3D" id="1.10.443.10">
    <property type="entry name" value="Intergrase catalytic core"/>
    <property type="match status" value="1"/>
</dbReference>
<accession>A0A6I8LRT4</accession>
<dbReference type="Gene3D" id="1.10.150.130">
    <property type="match status" value="1"/>
</dbReference>
<dbReference type="InterPro" id="IPR050090">
    <property type="entry name" value="Tyrosine_recombinase_XerCD"/>
</dbReference>
<sequence length="436" mass="49181">MKGHVEDRWWRKKKVDGKLVYTDTGRPVREKTDLFGKGDRYKVRYYDPDGKEKSKSFPDKELTRAKAFLTKMQHDVLSNEYVDPKAGELPFRAYTHEWRKGQSTDASTRQTVTSHLDNGIFPFLGDKSLRAVEKTETIRDWLDWMERPRSEGGRGLAASYRAVLFDMVSAILEAAWVDQRIRSNPCKTKSIKRPKPEQRKIVPWRESQVYQVKLALPAPQQVVVPLVAGLGLRQMEIFGFSPDDVDRGEMVANIQRQIRWIGNTPVFAPPKGGKTRLVPIGAGVLEEIDAHLASFEPVTVTLPWLEPGGRPVTARLLIRKPEGLQRLGARAASGMISGPEYNLAVWKPAFAAAGLNYIPRRDGMHGMRHFYASVALASGVSVKELAEYLGHHDPGYTLRIYTHLVPSSHRRAREAADEIFKPRRTGAARPENPKTA</sequence>
<evidence type="ECO:0000256" key="3">
    <source>
        <dbReference type="ARBA" id="ARBA00023172"/>
    </source>
</evidence>
<dbReference type="InterPro" id="IPR011010">
    <property type="entry name" value="DNA_brk_join_enz"/>
</dbReference>
<dbReference type="RefSeq" id="WP_230862520.1">
    <property type="nucleotide sequence ID" value="NZ_CABVGP010000001.1"/>
</dbReference>
<dbReference type="InterPro" id="IPR013762">
    <property type="entry name" value="Integrase-like_cat_sf"/>
</dbReference>
<gene>
    <name evidence="6" type="ORF">AA23TX_03346</name>
</gene>
<reference evidence="6 7" key="1">
    <citation type="submission" date="2019-09" db="EMBL/GenBank/DDBJ databases">
        <authorList>
            <person name="Leyn A S."/>
        </authorList>
    </citation>
    <scope>NUCLEOTIDE SEQUENCE [LARGE SCALE GENOMIC DNA]</scope>
    <source>
        <strain evidence="6">AA231_1</strain>
    </source>
</reference>
<dbReference type="EMBL" id="CABVGP010000001">
    <property type="protein sequence ID" value="VVJ18325.1"/>
    <property type="molecule type" value="Genomic_DNA"/>
</dbReference>
<dbReference type="PANTHER" id="PTHR30349:SF64">
    <property type="entry name" value="PROPHAGE INTEGRASE INTD-RELATED"/>
    <property type="match status" value="1"/>
</dbReference>
<dbReference type="Proteomes" id="UP000399805">
    <property type="component" value="Unassembled WGS sequence"/>
</dbReference>
<evidence type="ECO:0000256" key="4">
    <source>
        <dbReference type="SAM" id="MobiDB-lite"/>
    </source>
</evidence>
<feature type="domain" description="Tyr recombinase" evidence="5">
    <location>
        <begin position="199"/>
        <end position="417"/>
    </location>
</feature>
<dbReference type="GO" id="GO:0006310">
    <property type="term" value="P:DNA recombination"/>
    <property type="evidence" value="ECO:0007669"/>
    <property type="project" value="UniProtKB-KW"/>
</dbReference>
<organism evidence="6 7">
    <name type="scientific">Amycolatopsis camponoti</name>
    <dbReference type="NCBI Taxonomy" id="2606593"/>
    <lineage>
        <taxon>Bacteria</taxon>
        <taxon>Bacillati</taxon>
        <taxon>Actinomycetota</taxon>
        <taxon>Actinomycetes</taxon>
        <taxon>Pseudonocardiales</taxon>
        <taxon>Pseudonocardiaceae</taxon>
        <taxon>Amycolatopsis</taxon>
    </lineage>
</organism>
<evidence type="ECO:0000256" key="2">
    <source>
        <dbReference type="ARBA" id="ARBA00023125"/>
    </source>
</evidence>
<dbReference type="GO" id="GO:0015074">
    <property type="term" value="P:DNA integration"/>
    <property type="evidence" value="ECO:0007669"/>
    <property type="project" value="InterPro"/>
</dbReference>
<evidence type="ECO:0000313" key="6">
    <source>
        <dbReference type="EMBL" id="VVJ18325.1"/>
    </source>
</evidence>
<dbReference type="SUPFAM" id="SSF56349">
    <property type="entry name" value="DNA breaking-rejoining enzymes"/>
    <property type="match status" value="1"/>
</dbReference>
<comment type="similarity">
    <text evidence="1">Belongs to the 'phage' integrase family.</text>
</comment>
<dbReference type="AlphaFoldDB" id="A0A6I8LRT4"/>
<proteinExistence type="inferred from homology"/>
<protein>
    <recommendedName>
        <fullName evidence="5">Tyr recombinase domain-containing protein</fullName>
    </recommendedName>
</protein>